<gene>
    <name evidence="2" type="ORF">IEO21_08018</name>
</gene>
<proteinExistence type="predicted"/>
<name>A0A8H7NX84_9APHY</name>
<accession>A0A8H7NX84</accession>
<dbReference type="InterPro" id="IPR011009">
    <property type="entry name" value="Kinase-like_dom_sf"/>
</dbReference>
<dbReference type="InterPro" id="IPR000719">
    <property type="entry name" value="Prot_kinase_dom"/>
</dbReference>
<dbReference type="GO" id="GO:0004672">
    <property type="term" value="F:protein kinase activity"/>
    <property type="evidence" value="ECO:0007669"/>
    <property type="project" value="InterPro"/>
</dbReference>
<protein>
    <recommendedName>
        <fullName evidence="1">Protein kinase domain-containing protein</fullName>
    </recommendedName>
</protein>
<evidence type="ECO:0000313" key="2">
    <source>
        <dbReference type="EMBL" id="KAF9807923.1"/>
    </source>
</evidence>
<evidence type="ECO:0000313" key="3">
    <source>
        <dbReference type="Proteomes" id="UP000639403"/>
    </source>
</evidence>
<feature type="domain" description="Protein kinase" evidence="1">
    <location>
        <begin position="1"/>
        <end position="263"/>
    </location>
</feature>
<dbReference type="EMBL" id="JADOXO010000256">
    <property type="protein sequence ID" value="KAF9807923.1"/>
    <property type="molecule type" value="Genomic_DNA"/>
</dbReference>
<reference evidence="2" key="1">
    <citation type="submission" date="2020-11" db="EMBL/GenBank/DDBJ databases">
        <authorList>
            <person name="Koelle M."/>
            <person name="Horta M.A.C."/>
            <person name="Nowrousian M."/>
            <person name="Ohm R.A."/>
            <person name="Benz P."/>
            <person name="Pilgard A."/>
        </authorList>
    </citation>
    <scope>NUCLEOTIDE SEQUENCE</scope>
    <source>
        <strain evidence="2">FPRL280</strain>
    </source>
</reference>
<dbReference type="Gene3D" id="1.10.510.10">
    <property type="entry name" value="Transferase(Phosphotransferase) domain 1"/>
    <property type="match status" value="1"/>
</dbReference>
<organism evidence="2 3">
    <name type="scientific">Rhodonia placenta</name>
    <dbReference type="NCBI Taxonomy" id="104341"/>
    <lineage>
        <taxon>Eukaryota</taxon>
        <taxon>Fungi</taxon>
        <taxon>Dikarya</taxon>
        <taxon>Basidiomycota</taxon>
        <taxon>Agaricomycotina</taxon>
        <taxon>Agaricomycetes</taxon>
        <taxon>Polyporales</taxon>
        <taxon>Adustoporiaceae</taxon>
        <taxon>Rhodonia</taxon>
    </lineage>
</organism>
<dbReference type="SUPFAM" id="SSF56112">
    <property type="entry name" value="Protein kinase-like (PK-like)"/>
    <property type="match status" value="1"/>
</dbReference>
<evidence type="ECO:0000259" key="1">
    <source>
        <dbReference type="PROSITE" id="PS50011"/>
    </source>
</evidence>
<sequence>MLRSRYHANWSPSWLGTNRDPTFCEDSIMLNKYNVMDAIRSSDGLCVSIKTTRNDSQEISIASFVSSPDLLKDPSNHCVHLLEIFPDPLHADSSLLVMPYLRPFNDSEFGAIGEAVDFVKQTCFLHRHQIAHRDCAAANIMMDGHPLFPYGHHPVRRGHSPDSVHDLVPLSRIDHPVRYYLIDFGISSRFPPGASSFVVGRQGRDKGLPELSSDVPYNAFKVDIFTLGNLYGKDFAEVSPLIACNQLGLTHNRNITGLNSCSL</sequence>
<dbReference type="PROSITE" id="PS50011">
    <property type="entry name" value="PROTEIN_KINASE_DOM"/>
    <property type="match status" value="1"/>
</dbReference>
<reference evidence="2" key="2">
    <citation type="journal article" name="Front. Microbiol.">
        <title>Degradative Capacity of Two Strains of Rhodonia placenta: From Phenotype to Genotype.</title>
        <authorList>
            <person name="Kolle M."/>
            <person name="Horta M.A.C."/>
            <person name="Nowrousian M."/>
            <person name="Ohm R.A."/>
            <person name="Benz J.P."/>
            <person name="Pilgard A."/>
        </authorList>
    </citation>
    <scope>NUCLEOTIDE SEQUENCE</scope>
    <source>
        <strain evidence="2">FPRL280</strain>
    </source>
</reference>
<dbReference type="Proteomes" id="UP000639403">
    <property type="component" value="Unassembled WGS sequence"/>
</dbReference>
<comment type="caution">
    <text evidence="2">The sequence shown here is derived from an EMBL/GenBank/DDBJ whole genome shotgun (WGS) entry which is preliminary data.</text>
</comment>
<dbReference type="GO" id="GO:0005524">
    <property type="term" value="F:ATP binding"/>
    <property type="evidence" value="ECO:0007669"/>
    <property type="project" value="InterPro"/>
</dbReference>
<dbReference type="AlphaFoldDB" id="A0A8H7NX84"/>